<evidence type="ECO:0000256" key="2">
    <source>
        <dbReference type="SAM" id="MobiDB-lite"/>
    </source>
</evidence>
<feature type="domain" description="Thioesterase" evidence="3">
    <location>
        <begin position="49"/>
        <end position="273"/>
    </location>
</feature>
<dbReference type="EMBL" id="CP010519">
    <property type="protein sequence ID" value="AJE80492.1"/>
    <property type="molecule type" value="Genomic_DNA"/>
</dbReference>
<dbReference type="Pfam" id="PF00975">
    <property type="entry name" value="Thioesterase"/>
    <property type="match status" value="1"/>
</dbReference>
<dbReference type="SUPFAM" id="SSF53474">
    <property type="entry name" value="alpha/beta-Hydrolases"/>
    <property type="match status" value="1"/>
</dbReference>
<dbReference type="PANTHER" id="PTHR11487">
    <property type="entry name" value="THIOESTERASE"/>
    <property type="match status" value="1"/>
</dbReference>
<sequence length="295" mass="32094">MTAPHHPTPAPAPAAAPGAGSGAGVGVVRRPLTHGALTLPRPNPGAAVRLFCFHHAGGSHLLYRGWEAHFPADWELCLLDAPGRGSLLGEPPLDSGARLVDFFHTQLTAWTDRPYALFGHSMGALIAYELTRRLVREGRRPPLWTGLSSCGAPTPRSPRTPGRHEFTDPQLRDWLRTLGATPDEVLDDPWLWQTFAPVFRSDFALVDTWHTAPETAPLPVALSAFGGTEDTLVPRARLAAWARHTRRLHGPHMYSGGHFYLRRHHRSLARRITEAVTAARPTPAGSTPADVASPS</sequence>
<organism evidence="4 5">
    <name type="scientific">Streptomyces albus (strain ATCC 21838 / DSM 41398 / FERM P-419 / JCM 4703 / NBRC 107858)</name>
    <dbReference type="NCBI Taxonomy" id="1081613"/>
    <lineage>
        <taxon>Bacteria</taxon>
        <taxon>Bacillati</taxon>
        <taxon>Actinomycetota</taxon>
        <taxon>Actinomycetes</taxon>
        <taxon>Kitasatosporales</taxon>
        <taxon>Streptomycetaceae</taxon>
        <taxon>Streptomyces</taxon>
    </lineage>
</organism>
<dbReference type="PANTHER" id="PTHR11487:SF0">
    <property type="entry name" value="S-ACYL FATTY ACID SYNTHASE THIOESTERASE, MEDIUM CHAIN"/>
    <property type="match status" value="1"/>
</dbReference>
<protein>
    <submittedName>
        <fullName evidence="4">Thioesterase</fullName>
    </submittedName>
</protein>
<feature type="region of interest" description="Disordered" evidence="2">
    <location>
        <begin position="146"/>
        <end position="166"/>
    </location>
</feature>
<dbReference type="Proteomes" id="UP000031523">
    <property type="component" value="Chromosome"/>
</dbReference>
<proteinExistence type="inferred from homology"/>
<gene>
    <name evidence="4" type="ORF">SLNWT_0116</name>
</gene>
<keyword evidence="5" id="KW-1185">Reference proteome</keyword>
<evidence type="ECO:0000259" key="3">
    <source>
        <dbReference type="Pfam" id="PF00975"/>
    </source>
</evidence>
<reference evidence="4 5" key="1">
    <citation type="submission" date="2015-01" db="EMBL/GenBank/DDBJ databases">
        <title>Enhanced salinomycin production by adjusting the supply of polyketide extender units in Streptomyce albus DSM 41398.</title>
        <authorList>
            <person name="Lu C."/>
        </authorList>
    </citation>
    <scope>NUCLEOTIDE SEQUENCE [LARGE SCALE GENOMIC DNA]</scope>
    <source>
        <strain evidence="5">ATCC 21838 / DSM 41398 / FERM P-419 / JCM 4703 / NBRC 107858</strain>
    </source>
</reference>
<name>A0A0B5EQQ8_STRA4</name>
<accession>A0A0B5EQQ8</accession>
<dbReference type="GO" id="GO:0008610">
    <property type="term" value="P:lipid biosynthetic process"/>
    <property type="evidence" value="ECO:0007669"/>
    <property type="project" value="TreeGrafter"/>
</dbReference>
<dbReference type="InterPro" id="IPR029058">
    <property type="entry name" value="AB_hydrolase_fold"/>
</dbReference>
<evidence type="ECO:0000256" key="1">
    <source>
        <dbReference type="ARBA" id="ARBA00007169"/>
    </source>
</evidence>
<feature type="region of interest" description="Disordered" evidence="2">
    <location>
        <begin position="1"/>
        <end position="23"/>
    </location>
</feature>
<dbReference type="InterPro" id="IPR001031">
    <property type="entry name" value="Thioesterase"/>
</dbReference>
<evidence type="ECO:0000313" key="4">
    <source>
        <dbReference type="EMBL" id="AJE80492.1"/>
    </source>
</evidence>
<comment type="similarity">
    <text evidence="1">Belongs to the thioesterase family.</text>
</comment>
<dbReference type="AlphaFoldDB" id="A0A0B5EQQ8"/>
<feature type="compositionally biased region" description="Pro residues" evidence="2">
    <location>
        <begin position="1"/>
        <end position="14"/>
    </location>
</feature>
<dbReference type="KEGG" id="sals:SLNWT_0116"/>
<evidence type="ECO:0000313" key="5">
    <source>
        <dbReference type="Proteomes" id="UP000031523"/>
    </source>
</evidence>
<dbReference type="Gene3D" id="3.40.50.1820">
    <property type="entry name" value="alpha/beta hydrolase"/>
    <property type="match status" value="1"/>
</dbReference>
<dbReference type="InterPro" id="IPR012223">
    <property type="entry name" value="TEII"/>
</dbReference>